<dbReference type="Proteomes" id="UP001497535">
    <property type="component" value="Unassembled WGS sequence"/>
</dbReference>
<dbReference type="EMBL" id="CAVMJV010000132">
    <property type="protein sequence ID" value="CAK5109619.1"/>
    <property type="molecule type" value="Genomic_DNA"/>
</dbReference>
<proteinExistence type="predicted"/>
<reference evidence="1" key="1">
    <citation type="submission" date="2023-11" db="EMBL/GenBank/DDBJ databases">
        <authorList>
            <person name="Poullet M."/>
        </authorList>
    </citation>
    <scope>NUCLEOTIDE SEQUENCE</scope>
    <source>
        <strain evidence="1">E1834</strain>
    </source>
</reference>
<name>A0ACB1AZ81_MELEN</name>
<sequence>MNQIETITFPSSFYSLLSQKEENKDENEDVANKKENFEDYKTNNNFVTKFVEQFPLWLKCSTNLELDSKLREFAIEINQENICEAIKEEEFENSRRSSPASTPEDSDTERDESEDKDCNITRTEIQEYMFLVALIYELNLMSEDENWIRTRMHRHSKHPWQFILVTLLVTGKAAD</sequence>
<organism evidence="1 2">
    <name type="scientific">Meloidogyne enterolobii</name>
    <name type="common">Root-knot nematode worm</name>
    <name type="synonym">Meloidogyne mayaguensis</name>
    <dbReference type="NCBI Taxonomy" id="390850"/>
    <lineage>
        <taxon>Eukaryota</taxon>
        <taxon>Metazoa</taxon>
        <taxon>Ecdysozoa</taxon>
        <taxon>Nematoda</taxon>
        <taxon>Chromadorea</taxon>
        <taxon>Rhabditida</taxon>
        <taxon>Tylenchina</taxon>
        <taxon>Tylenchomorpha</taxon>
        <taxon>Tylenchoidea</taxon>
        <taxon>Meloidogynidae</taxon>
        <taxon>Meloidogyninae</taxon>
        <taxon>Meloidogyne</taxon>
    </lineage>
</organism>
<comment type="caution">
    <text evidence="1">The sequence shown here is derived from an EMBL/GenBank/DDBJ whole genome shotgun (WGS) entry which is preliminary data.</text>
</comment>
<keyword evidence="2" id="KW-1185">Reference proteome</keyword>
<evidence type="ECO:0000313" key="2">
    <source>
        <dbReference type="Proteomes" id="UP001497535"/>
    </source>
</evidence>
<protein>
    <submittedName>
        <fullName evidence="1">Uncharacterized protein</fullName>
    </submittedName>
</protein>
<gene>
    <name evidence="1" type="ORF">MENTE1834_LOCUS44222</name>
</gene>
<evidence type="ECO:0000313" key="1">
    <source>
        <dbReference type="EMBL" id="CAK5109619.1"/>
    </source>
</evidence>
<accession>A0ACB1AZ81</accession>